<accession>A0ABV7F7I8</accession>
<dbReference type="InterPro" id="IPR040782">
    <property type="entry name" value="KfrB"/>
</dbReference>
<organism evidence="2 3">
    <name type="scientific">Undibacterium arcticum</name>
    <dbReference type="NCBI Taxonomy" id="1762892"/>
    <lineage>
        <taxon>Bacteria</taxon>
        <taxon>Pseudomonadati</taxon>
        <taxon>Pseudomonadota</taxon>
        <taxon>Betaproteobacteria</taxon>
        <taxon>Burkholderiales</taxon>
        <taxon>Oxalobacteraceae</taxon>
        <taxon>Undibacterium</taxon>
    </lineage>
</organism>
<proteinExistence type="predicted"/>
<gene>
    <name evidence="2" type="ORF">ACFOFO_23670</name>
</gene>
<sequence>MKQIHEMTFPEFSNAIQASGGMNRWPQLGAANEVVSYSVFMNGEIADALPEIARTHEFRDVTIHALTEKIGLNPESFRDNVKVAELVSVRHAYMSSVLEASMLYVLEPAIQDEYALVSNGFSHPLIQEQIQEQKRFGELLRPVLSDAQKILGKEAREQAAAGVSRGEVISQNSEFTVQDIGDGRIVAHENRRLAAVPAVGSEVTVAYYRGKGQVISDMKDVAIGKVYVEAKSGDLAVNLANVDGDIKHVVMFGSMAMVSEFASEHGLGKDFVREAMDVRTASPKISPNQSKREIAGEPYIDPLTDSLALDYRENGIKFTVVFGSAKEFEANAHQFGASEEIISIAYQMESLAHPGMQSQDQKSHADAVAIVKGRFSTVDVANVDSGRYAGMIVATTALHVVQDTGRSSAIIHDKRNLDKIPLAGEKVALSYKSGRAEVNVREVSKDRDLGRN</sequence>
<name>A0ABV7F7I8_9BURK</name>
<reference evidence="3" key="1">
    <citation type="journal article" date="2019" name="Int. J. Syst. Evol. Microbiol.">
        <title>The Global Catalogue of Microorganisms (GCM) 10K type strain sequencing project: providing services to taxonomists for standard genome sequencing and annotation.</title>
        <authorList>
            <consortium name="The Broad Institute Genomics Platform"/>
            <consortium name="The Broad Institute Genome Sequencing Center for Infectious Disease"/>
            <person name="Wu L."/>
            <person name="Ma J."/>
        </authorList>
    </citation>
    <scope>NUCLEOTIDE SEQUENCE [LARGE SCALE GENOMIC DNA]</scope>
    <source>
        <strain evidence="3">KCTC 42986</strain>
    </source>
</reference>
<evidence type="ECO:0000313" key="2">
    <source>
        <dbReference type="EMBL" id="MFC3110915.1"/>
    </source>
</evidence>
<evidence type="ECO:0000313" key="3">
    <source>
        <dbReference type="Proteomes" id="UP001595530"/>
    </source>
</evidence>
<dbReference type="Pfam" id="PF18790">
    <property type="entry name" value="KfrB"/>
    <property type="match status" value="2"/>
</dbReference>
<protein>
    <recommendedName>
        <fullName evidence="1">KfrB domain-containing protein</fullName>
    </recommendedName>
</protein>
<evidence type="ECO:0000259" key="1">
    <source>
        <dbReference type="Pfam" id="PF18790"/>
    </source>
</evidence>
<feature type="domain" description="KfrB" evidence="1">
    <location>
        <begin position="165"/>
        <end position="215"/>
    </location>
</feature>
<keyword evidence="3" id="KW-1185">Reference proteome</keyword>
<dbReference type="Proteomes" id="UP001595530">
    <property type="component" value="Unassembled WGS sequence"/>
</dbReference>
<feature type="domain" description="KfrB" evidence="1">
    <location>
        <begin position="387"/>
        <end position="438"/>
    </location>
</feature>
<comment type="caution">
    <text evidence="2">The sequence shown here is derived from an EMBL/GenBank/DDBJ whole genome shotgun (WGS) entry which is preliminary data.</text>
</comment>
<dbReference type="EMBL" id="JBHRTP010000091">
    <property type="protein sequence ID" value="MFC3110915.1"/>
    <property type="molecule type" value="Genomic_DNA"/>
</dbReference>
<dbReference type="RefSeq" id="WP_390333113.1">
    <property type="nucleotide sequence ID" value="NZ_JBHRTP010000091.1"/>
</dbReference>